<dbReference type="PROSITE" id="PS50878">
    <property type="entry name" value="RT_POL"/>
    <property type="match status" value="1"/>
</dbReference>
<dbReference type="AlphaFoldDB" id="A0AAV2QC06"/>
<proteinExistence type="predicted"/>
<evidence type="ECO:0000259" key="1">
    <source>
        <dbReference type="PROSITE" id="PS50878"/>
    </source>
</evidence>
<gene>
    <name evidence="2" type="ORF">MNOR_LOCUS10712</name>
</gene>
<sequence>DKVDHNILCRKIQRLGITGKVGIWIREFLTGRYQQVSANGVLSDPAPVTSGVPQGTVLGPILFIIMIDDLDSELLYSSASKYADDTRVTAKISNPDDAKRFQTELNDVIYPWGPSNNMSLNGSKFE</sequence>
<feature type="domain" description="Reverse transcriptase" evidence="1">
    <location>
        <begin position="1"/>
        <end position="126"/>
    </location>
</feature>
<name>A0AAV2QC06_MEGNR</name>
<accession>A0AAV2QC06</accession>
<feature type="non-terminal residue" evidence="2">
    <location>
        <position position="126"/>
    </location>
</feature>
<dbReference type="InterPro" id="IPR000477">
    <property type="entry name" value="RT_dom"/>
</dbReference>
<dbReference type="Proteomes" id="UP001497623">
    <property type="component" value="Unassembled WGS sequence"/>
</dbReference>
<comment type="caution">
    <text evidence="2">The sequence shown here is derived from an EMBL/GenBank/DDBJ whole genome shotgun (WGS) entry which is preliminary data.</text>
</comment>
<dbReference type="EMBL" id="CAXKWB010005481">
    <property type="protein sequence ID" value="CAL4078644.1"/>
    <property type="molecule type" value="Genomic_DNA"/>
</dbReference>
<dbReference type="Pfam" id="PF00078">
    <property type="entry name" value="RVT_1"/>
    <property type="match status" value="1"/>
</dbReference>
<feature type="non-terminal residue" evidence="2">
    <location>
        <position position="1"/>
    </location>
</feature>
<evidence type="ECO:0000313" key="2">
    <source>
        <dbReference type="EMBL" id="CAL4078644.1"/>
    </source>
</evidence>
<evidence type="ECO:0000313" key="3">
    <source>
        <dbReference type="Proteomes" id="UP001497623"/>
    </source>
</evidence>
<keyword evidence="3" id="KW-1185">Reference proteome</keyword>
<dbReference type="PANTHER" id="PTHR33332">
    <property type="entry name" value="REVERSE TRANSCRIPTASE DOMAIN-CONTAINING PROTEIN"/>
    <property type="match status" value="1"/>
</dbReference>
<organism evidence="2 3">
    <name type="scientific">Meganyctiphanes norvegica</name>
    <name type="common">Northern krill</name>
    <name type="synonym">Thysanopoda norvegica</name>
    <dbReference type="NCBI Taxonomy" id="48144"/>
    <lineage>
        <taxon>Eukaryota</taxon>
        <taxon>Metazoa</taxon>
        <taxon>Ecdysozoa</taxon>
        <taxon>Arthropoda</taxon>
        <taxon>Crustacea</taxon>
        <taxon>Multicrustacea</taxon>
        <taxon>Malacostraca</taxon>
        <taxon>Eumalacostraca</taxon>
        <taxon>Eucarida</taxon>
        <taxon>Euphausiacea</taxon>
        <taxon>Euphausiidae</taxon>
        <taxon>Meganyctiphanes</taxon>
    </lineage>
</organism>
<reference evidence="2 3" key="1">
    <citation type="submission" date="2024-05" db="EMBL/GenBank/DDBJ databases">
        <authorList>
            <person name="Wallberg A."/>
        </authorList>
    </citation>
    <scope>NUCLEOTIDE SEQUENCE [LARGE SCALE GENOMIC DNA]</scope>
</reference>
<protein>
    <recommendedName>
        <fullName evidence="1">Reverse transcriptase domain-containing protein</fullName>
    </recommendedName>
</protein>